<dbReference type="Proteomes" id="UP000462212">
    <property type="component" value="Unassembled WGS sequence"/>
</dbReference>
<organism evidence="9 10">
    <name type="scientific">Lachnellula subtilissima</name>
    <dbReference type="NCBI Taxonomy" id="602034"/>
    <lineage>
        <taxon>Eukaryota</taxon>
        <taxon>Fungi</taxon>
        <taxon>Dikarya</taxon>
        <taxon>Ascomycota</taxon>
        <taxon>Pezizomycotina</taxon>
        <taxon>Leotiomycetes</taxon>
        <taxon>Helotiales</taxon>
        <taxon>Lachnaceae</taxon>
        <taxon>Lachnellula</taxon>
    </lineage>
</organism>
<evidence type="ECO:0000313" key="10">
    <source>
        <dbReference type="Proteomes" id="UP000462212"/>
    </source>
</evidence>
<feature type="compositionally biased region" description="Basic and acidic residues" evidence="7">
    <location>
        <begin position="12"/>
        <end position="22"/>
    </location>
</feature>
<dbReference type="Pfam" id="PF00172">
    <property type="entry name" value="Zn_clus"/>
    <property type="match status" value="1"/>
</dbReference>
<dbReference type="GO" id="GO:0009410">
    <property type="term" value="P:response to xenobiotic stimulus"/>
    <property type="evidence" value="ECO:0007669"/>
    <property type="project" value="TreeGrafter"/>
</dbReference>
<sequence>MSRAPLNTLPLQEKDQTVDRSPPRKKLRRRIRKACEPCRRRKVKCDGGHPCEICIGYDYSCVYANTEIPTSSSEQVIPGGNLSTDLDTASQAWNQTSQTSETHETISTEPQKKLYVLSEERQSSRTGNTRFTRVDSAIAFPRSLGLALNADEPPRLHAFAWNTGTRIDNNPVIRQNILQYITPLDVKTLSNVFFTSVNSIFDIISYDEFNHRAARCWKTQDIDAGFEVVLCGVLALGSLFSAQPAFIHEAEIVERARLILDSTFAHSEVLLSVDFVVGWILRAIHLRCTTKPHVSWVASSMAMHIAESIGLHQEMSEIRITPGKRVLMSEGEIKSRRRVFWTADCLNRLFSAQYGRTKITLQNITCRYPTTITDDGGDDFISLIRLMPDLCDIGSPSSATVLTDGILRLGKMATSKSPLLLLRADAIFCIYRKLRYIGVTLSQKQTEIILSMIRSALEAADSLALQSQQWWTIIGVPFHSICVLIALNTMESLTLLQKAMETLQNVVTIINSHVSREALRTAYYLVKVTEKKRRGELECLQRCLNLNAQMTVATPTQTPPLDGLAELPSFEWPTDVDLGFFNFLNANYMDGDTSMGGGRYGLHKS</sequence>
<dbReference type="InterPro" id="IPR001138">
    <property type="entry name" value="Zn2Cys6_DnaBD"/>
</dbReference>
<dbReference type="InterPro" id="IPR036864">
    <property type="entry name" value="Zn2-C6_fun-type_DNA-bd_sf"/>
</dbReference>
<dbReference type="OrthoDB" id="4064873at2759"/>
<keyword evidence="4" id="KW-0238">DNA-binding</keyword>
<evidence type="ECO:0000256" key="6">
    <source>
        <dbReference type="ARBA" id="ARBA00023242"/>
    </source>
</evidence>
<keyword evidence="3" id="KW-0805">Transcription regulation</keyword>
<proteinExistence type="predicted"/>
<dbReference type="Gene3D" id="4.10.240.10">
    <property type="entry name" value="Zn(2)-C6 fungal-type DNA-binding domain"/>
    <property type="match status" value="1"/>
</dbReference>
<keyword evidence="10" id="KW-1185">Reference proteome</keyword>
<dbReference type="SMART" id="SM00066">
    <property type="entry name" value="GAL4"/>
    <property type="match status" value="1"/>
</dbReference>
<evidence type="ECO:0000259" key="8">
    <source>
        <dbReference type="PROSITE" id="PS50048"/>
    </source>
</evidence>
<dbReference type="GO" id="GO:0006351">
    <property type="term" value="P:DNA-templated transcription"/>
    <property type="evidence" value="ECO:0007669"/>
    <property type="project" value="InterPro"/>
</dbReference>
<keyword evidence="6" id="KW-0539">Nucleus</keyword>
<dbReference type="InterPro" id="IPR007219">
    <property type="entry name" value="XnlR_reg_dom"/>
</dbReference>
<dbReference type="EMBL" id="QGMJ01000908">
    <property type="protein sequence ID" value="TVY32890.1"/>
    <property type="molecule type" value="Genomic_DNA"/>
</dbReference>
<dbReference type="GO" id="GO:0003677">
    <property type="term" value="F:DNA binding"/>
    <property type="evidence" value="ECO:0007669"/>
    <property type="project" value="UniProtKB-KW"/>
</dbReference>
<evidence type="ECO:0000256" key="4">
    <source>
        <dbReference type="ARBA" id="ARBA00023125"/>
    </source>
</evidence>
<dbReference type="CDD" id="cd12148">
    <property type="entry name" value="fungal_TF_MHR"/>
    <property type="match status" value="1"/>
</dbReference>
<dbReference type="PROSITE" id="PS00463">
    <property type="entry name" value="ZN2_CY6_FUNGAL_1"/>
    <property type="match status" value="1"/>
</dbReference>
<feature type="region of interest" description="Disordered" evidence="7">
    <location>
        <begin position="1"/>
        <end position="28"/>
    </location>
</feature>
<dbReference type="SMART" id="SM00906">
    <property type="entry name" value="Fungal_trans"/>
    <property type="match status" value="1"/>
</dbReference>
<evidence type="ECO:0000256" key="7">
    <source>
        <dbReference type="SAM" id="MobiDB-lite"/>
    </source>
</evidence>
<accession>A0A8H8RER3</accession>
<dbReference type="PROSITE" id="PS50048">
    <property type="entry name" value="ZN2_CY6_FUNGAL_2"/>
    <property type="match status" value="1"/>
</dbReference>
<evidence type="ECO:0000256" key="1">
    <source>
        <dbReference type="ARBA" id="ARBA00022723"/>
    </source>
</evidence>
<evidence type="ECO:0000256" key="3">
    <source>
        <dbReference type="ARBA" id="ARBA00023015"/>
    </source>
</evidence>
<gene>
    <name evidence="9" type="primary">RDR1_1</name>
    <name evidence="9" type="ORF">LSUB1_G007638</name>
</gene>
<dbReference type="PANTHER" id="PTHR31779">
    <property type="entry name" value="2-NITROPROPANE DIOXYGENASE FAMILY, PUTATIVE (AFU_ORTHOLOGUE AFUA_2G17430)-RELATED"/>
    <property type="match status" value="1"/>
</dbReference>
<keyword evidence="1" id="KW-0479">Metal-binding</keyword>
<dbReference type="CDD" id="cd00067">
    <property type="entry name" value="GAL4"/>
    <property type="match status" value="1"/>
</dbReference>
<protein>
    <submittedName>
        <fullName evidence="9">Protein RDR1</fullName>
    </submittedName>
</protein>
<feature type="domain" description="Zn(2)-C6 fungal-type" evidence="8">
    <location>
        <begin position="34"/>
        <end position="63"/>
    </location>
</feature>
<dbReference type="GO" id="GO:0008270">
    <property type="term" value="F:zinc ion binding"/>
    <property type="evidence" value="ECO:0007669"/>
    <property type="project" value="InterPro"/>
</dbReference>
<comment type="caution">
    <text evidence="9">The sequence shown here is derived from an EMBL/GenBank/DDBJ whole genome shotgun (WGS) entry which is preliminary data.</text>
</comment>
<dbReference type="Pfam" id="PF04082">
    <property type="entry name" value="Fungal_trans"/>
    <property type="match status" value="1"/>
</dbReference>
<evidence type="ECO:0000256" key="5">
    <source>
        <dbReference type="ARBA" id="ARBA00023163"/>
    </source>
</evidence>
<keyword evidence="2" id="KW-0862">Zinc</keyword>
<dbReference type="InterPro" id="IPR052478">
    <property type="entry name" value="Metabolite_Synth_Reg"/>
</dbReference>
<keyword evidence="5" id="KW-0804">Transcription</keyword>
<dbReference type="PANTHER" id="PTHR31779:SF4">
    <property type="entry name" value="2-NITROPROPANE DIOXYGENASE FAMILY, PUTATIVE (AFU_ORTHOLOGUE AFUA_2G17430)-RELATED"/>
    <property type="match status" value="1"/>
</dbReference>
<dbReference type="AlphaFoldDB" id="A0A8H8RER3"/>
<evidence type="ECO:0000256" key="2">
    <source>
        <dbReference type="ARBA" id="ARBA00022833"/>
    </source>
</evidence>
<name>A0A8H8RER3_9HELO</name>
<evidence type="ECO:0000313" key="9">
    <source>
        <dbReference type="EMBL" id="TVY32890.1"/>
    </source>
</evidence>
<reference evidence="9 10" key="1">
    <citation type="submission" date="2018-05" db="EMBL/GenBank/DDBJ databases">
        <title>Genome sequencing and assembly of the regulated plant pathogen Lachnellula willkommii and related sister species for the development of diagnostic species identification markers.</title>
        <authorList>
            <person name="Giroux E."/>
            <person name="Bilodeau G."/>
        </authorList>
    </citation>
    <scope>NUCLEOTIDE SEQUENCE [LARGE SCALE GENOMIC DNA]</scope>
    <source>
        <strain evidence="9 10">CBS 197.66</strain>
    </source>
</reference>
<dbReference type="GO" id="GO:0000981">
    <property type="term" value="F:DNA-binding transcription factor activity, RNA polymerase II-specific"/>
    <property type="evidence" value="ECO:0007669"/>
    <property type="project" value="InterPro"/>
</dbReference>
<dbReference type="SUPFAM" id="SSF57701">
    <property type="entry name" value="Zn2/Cys6 DNA-binding domain"/>
    <property type="match status" value="1"/>
</dbReference>